<keyword evidence="2" id="KW-0456">Lyase</keyword>
<evidence type="ECO:0000313" key="2">
    <source>
        <dbReference type="EMBL" id="ABD42439.1"/>
    </source>
</evidence>
<dbReference type="PROSITE" id="PS50077">
    <property type="entry name" value="HEAT_REPEAT"/>
    <property type="match status" value="1"/>
</dbReference>
<dbReference type="RefSeq" id="WP_011449695.1">
    <property type="nucleotide sequence ID" value="NC_007796.1"/>
</dbReference>
<accession>Q2FT87</accession>
<dbReference type="InterPro" id="IPR021133">
    <property type="entry name" value="HEAT_type_2"/>
</dbReference>
<name>Q2FT87_METHJ</name>
<sequence>MPETHYKRLVSCDKAEKCSVALDLAKIGKPAYQYIVQSLADENEWVRMFMAEALGNIGDAQALPNLLPLLKDEDQMVRFMAAESLGNLGSKDAIPYLEEVCREDNCFVRVSAEEAIEKILK</sequence>
<evidence type="ECO:0000313" key="3">
    <source>
        <dbReference type="Proteomes" id="UP000001941"/>
    </source>
</evidence>
<dbReference type="Pfam" id="PF13646">
    <property type="entry name" value="HEAT_2"/>
    <property type="match status" value="1"/>
</dbReference>
<protein>
    <submittedName>
        <fullName evidence="2">PBS lyase HEAT-like repeat</fullName>
    </submittedName>
</protein>
<dbReference type="eggNOG" id="arCOG04006">
    <property type="taxonomic scope" value="Archaea"/>
</dbReference>
<gene>
    <name evidence="2" type="ordered locus">Mhun_2744</name>
</gene>
<organism evidence="2 3">
    <name type="scientific">Methanospirillum hungatei JF-1 (strain ATCC 27890 / DSM 864 / NBRC 100397 / JF-1)</name>
    <dbReference type="NCBI Taxonomy" id="323259"/>
    <lineage>
        <taxon>Archaea</taxon>
        <taxon>Methanobacteriati</taxon>
        <taxon>Methanobacteriota</taxon>
        <taxon>Stenosarchaea group</taxon>
        <taxon>Methanomicrobia</taxon>
        <taxon>Methanomicrobiales</taxon>
        <taxon>Methanospirillaceae</taxon>
        <taxon>Methanospirillum</taxon>
    </lineage>
</organism>
<reference evidence="3" key="1">
    <citation type="journal article" date="2016" name="Stand. Genomic Sci.">
        <title>Complete genome sequence of Methanospirillum hungatei type strain JF1.</title>
        <authorList>
            <person name="Gunsalus R.P."/>
            <person name="Cook L.E."/>
            <person name="Crable B."/>
            <person name="Rohlin L."/>
            <person name="McDonald E."/>
            <person name="Mouttaki H."/>
            <person name="Sieber J.R."/>
            <person name="Poweleit N."/>
            <person name="Zhou H."/>
            <person name="Lapidus A.L."/>
            <person name="Daligault H.E."/>
            <person name="Land M."/>
            <person name="Gilna P."/>
            <person name="Ivanova N."/>
            <person name="Kyrpides N."/>
            <person name="Culley D.E."/>
            <person name="McInerney M.J."/>
        </authorList>
    </citation>
    <scope>NUCLEOTIDE SEQUENCE [LARGE SCALE GENOMIC DNA]</scope>
    <source>
        <strain evidence="3">ATCC 27890 / DSM 864 / NBRC 100397 / JF-1</strain>
    </source>
</reference>
<dbReference type="GeneID" id="3922733"/>
<proteinExistence type="predicted"/>
<evidence type="ECO:0000256" key="1">
    <source>
        <dbReference type="ARBA" id="ARBA00045876"/>
    </source>
</evidence>
<dbReference type="InterPro" id="IPR011989">
    <property type="entry name" value="ARM-like"/>
</dbReference>
<dbReference type="AlphaFoldDB" id="Q2FT87"/>
<dbReference type="Gene3D" id="1.25.10.10">
    <property type="entry name" value="Leucine-rich Repeat Variant"/>
    <property type="match status" value="1"/>
</dbReference>
<dbReference type="OrthoDB" id="10495at2157"/>
<dbReference type="GO" id="GO:0016829">
    <property type="term" value="F:lyase activity"/>
    <property type="evidence" value="ECO:0007669"/>
    <property type="project" value="UniProtKB-KW"/>
</dbReference>
<dbReference type="InParanoid" id="Q2FT87"/>
<dbReference type="Proteomes" id="UP000001941">
    <property type="component" value="Chromosome"/>
</dbReference>
<comment type="function">
    <text evidence="1">Catalyzes the hydroxylation of the N(6)-(4-aminobutyl)-L-lysine intermediate produced by deoxyhypusine synthase/DHPS on a critical lysine of the eukaryotic translation initiation factor 5A/eIF-5A. This is the second step of the post-translational modification of that lysine into an unusual amino acid residue named hypusine. Hypusination is unique to mature eIF-5A factor and is essential for its function.</text>
</comment>
<dbReference type="STRING" id="323259.Mhun_2744"/>
<dbReference type="HOGENOM" id="CLU_101012_2_0_2"/>
<dbReference type="PANTHER" id="PTHR12697:SF5">
    <property type="entry name" value="DEOXYHYPUSINE HYDROXYLASE"/>
    <property type="match status" value="1"/>
</dbReference>
<dbReference type="InterPro" id="IPR004155">
    <property type="entry name" value="PBS_lyase_HEAT"/>
</dbReference>
<dbReference type="PANTHER" id="PTHR12697">
    <property type="entry name" value="PBS LYASE HEAT-LIKE PROTEIN"/>
    <property type="match status" value="1"/>
</dbReference>
<dbReference type="KEGG" id="mhu:Mhun_2744"/>
<keyword evidence="3" id="KW-1185">Reference proteome</keyword>
<dbReference type="InterPro" id="IPR016024">
    <property type="entry name" value="ARM-type_fold"/>
</dbReference>
<dbReference type="SUPFAM" id="SSF48371">
    <property type="entry name" value="ARM repeat"/>
    <property type="match status" value="1"/>
</dbReference>
<dbReference type="SMART" id="SM00567">
    <property type="entry name" value="EZ_HEAT"/>
    <property type="match status" value="2"/>
</dbReference>
<dbReference type="EMBL" id="CP000254">
    <property type="protein sequence ID" value="ABD42439.1"/>
    <property type="molecule type" value="Genomic_DNA"/>
</dbReference>
<dbReference type="GO" id="GO:0016491">
    <property type="term" value="F:oxidoreductase activity"/>
    <property type="evidence" value="ECO:0007669"/>
    <property type="project" value="TreeGrafter"/>
</dbReference>
<dbReference type="EnsemblBacteria" id="ABD42439">
    <property type="protein sequence ID" value="ABD42439"/>
    <property type="gene ID" value="Mhun_2744"/>
</dbReference>